<reference evidence="7" key="1">
    <citation type="journal article" date="2015" name="Nature">
        <title>Complex archaea that bridge the gap between prokaryotes and eukaryotes.</title>
        <authorList>
            <person name="Spang A."/>
            <person name="Saw J.H."/>
            <person name="Jorgensen S.L."/>
            <person name="Zaremba-Niedzwiedzka K."/>
            <person name="Martijn J."/>
            <person name="Lind A.E."/>
            <person name="van Eijk R."/>
            <person name="Schleper C."/>
            <person name="Guy L."/>
            <person name="Ettema T.J."/>
        </authorList>
    </citation>
    <scope>NUCLEOTIDE SEQUENCE</scope>
</reference>
<dbReference type="GO" id="GO:0000428">
    <property type="term" value="C:DNA-directed RNA polymerase complex"/>
    <property type="evidence" value="ECO:0007669"/>
    <property type="project" value="UniProtKB-KW"/>
</dbReference>
<evidence type="ECO:0000256" key="1">
    <source>
        <dbReference type="ARBA" id="ARBA00012418"/>
    </source>
</evidence>
<evidence type="ECO:0000259" key="6">
    <source>
        <dbReference type="Pfam" id="PF00562"/>
    </source>
</evidence>
<dbReference type="EC" id="2.7.7.6" evidence="1"/>
<dbReference type="Gene3D" id="2.40.270.10">
    <property type="entry name" value="DNA-directed RNA polymerase, subunit 2, domain 6"/>
    <property type="match status" value="1"/>
</dbReference>
<dbReference type="AlphaFoldDB" id="A0A0F9HX58"/>
<organism evidence="7">
    <name type="scientific">marine sediment metagenome</name>
    <dbReference type="NCBI Taxonomy" id="412755"/>
    <lineage>
        <taxon>unclassified sequences</taxon>
        <taxon>metagenomes</taxon>
        <taxon>ecological metagenomes</taxon>
    </lineage>
</organism>
<evidence type="ECO:0000256" key="3">
    <source>
        <dbReference type="ARBA" id="ARBA00022679"/>
    </source>
</evidence>
<proteinExistence type="predicted"/>
<protein>
    <recommendedName>
        <fullName evidence="1">DNA-directed RNA polymerase</fullName>
        <ecNumber evidence="1">2.7.7.6</ecNumber>
    </recommendedName>
</protein>
<dbReference type="InterPro" id="IPR037033">
    <property type="entry name" value="DNA-dir_RNAP_su2_hyb_sf"/>
</dbReference>
<dbReference type="EMBL" id="LAZR01015714">
    <property type="protein sequence ID" value="KKM07692.1"/>
    <property type="molecule type" value="Genomic_DNA"/>
</dbReference>
<dbReference type="GO" id="GO:0006351">
    <property type="term" value="P:DNA-templated transcription"/>
    <property type="evidence" value="ECO:0007669"/>
    <property type="project" value="InterPro"/>
</dbReference>
<dbReference type="Pfam" id="PF00562">
    <property type="entry name" value="RNA_pol_Rpb2_6"/>
    <property type="match status" value="1"/>
</dbReference>
<dbReference type="GO" id="GO:0003899">
    <property type="term" value="F:DNA-directed RNA polymerase activity"/>
    <property type="evidence" value="ECO:0007669"/>
    <property type="project" value="UniProtKB-EC"/>
</dbReference>
<keyword evidence="2" id="KW-0240">DNA-directed RNA polymerase</keyword>
<dbReference type="GO" id="GO:0003677">
    <property type="term" value="F:DNA binding"/>
    <property type="evidence" value="ECO:0007669"/>
    <property type="project" value="InterPro"/>
</dbReference>
<dbReference type="PANTHER" id="PTHR20856">
    <property type="entry name" value="DNA-DIRECTED RNA POLYMERASE I SUBUNIT 2"/>
    <property type="match status" value="1"/>
</dbReference>
<evidence type="ECO:0000256" key="4">
    <source>
        <dbReference type="ARBA" id="ARBA00022695"/>
    </source>
</evidence>
<gene>
    <name evidence="7" type="ORF">LCGC14_1731370</name>
</gene>
<feature type="domain" description="DNA-directed RNA polymerase subunit 2 hybrid-binding" evidence="6">
    <location>
        <begin position="1"/>
        <end position="66"/>
    </location>
</feature>
<dbReference type="InterPro" id="IPR007120">
    <property type="entry name" value="DNA-dir_RNAP_su2_dom"/>
</dbReference>
<sequence length="103" mass="11392">MPYFEEGDTVDMALNPLGVPSRMNVGQILETHLGWACRGLGHKIGEALDAYYQTKKVRPLKDLLKAIYGDDKTVAALKSLAKTRGFRGYSKLVKDGLLKLLRG</sequence>
<evidence type="ECO:0000256" key="5">
    <source>
        <dbReference type="ARBA" id="ARBA00023163"/>
    </source>
</evidence>
<dbReference type="SUPFAM" id="SSF64484">
    <property type="entry name" value="beta and beta-prime subunits of DNA dependent RNA-polymerase"/>
    <property type="match status" value="1"/>
</dbReference>
<accession>A0A0F9HX58</accession>
<comment type="caution">
    <text evidence="7">The sequence shown here is derived from an EMBL/GenBank/DDBJ whole genome shotgun (WGS) entry which is preliminary data.</text>
</comment>
<evidence type="ECO:0000313" key="7">
    <source>
        <dbReference type="EMBL" id="KKM07692.1"/>
    </source>
</evidence>
<keyword evidence="3" id="KW-0808">Transferase</keyword>
<dbReference type="InterPro" id="IPR015712">
    <property type="entry name" value="DNA-dir_RNA_pol_su2"/>
</dbReference>
<keyword evidence="4" id="KW-0548">Nucleotidyltransferase</keyword>
<evidence type="ECO:0000256" key="2">
    <source>
        <dbReference type="ARBA" id="ARBA00022478"/>
    </source>
</evidence>
<keyword evidence="5" id="KW-0804">Transcription</keyword>
<dbReference type="GO" id="GO:0032549">
    <property type="term" value="F:ribonucleoside binding"/>
    <property type="evidence" value="ECO:0007669"/>
    <property type="project" value="InterPro"/>
</dbReference>
<name>A0A0F9HX58_9ZZZZ</name>